<gene>
    <name evidence="2" type="ORF">GCM10025790_08450</name>
</gene>
<evidence type="ECO:0000313" key="2">
    <source>
        <dbReference type="EMBL" id="GAA4915754.1"/>
    </source>
</evidence>
<feature type="region of interest" description="Disordered" evidence="1">
    <location>
        <begin position="71"/>
        <end position="113"/>
    </location>
</feature>
<protein>
    <submittedName>
        <fullName evidence="2">Uncharacterized protein</fullName>
    </submittedName>
</protein>
<dbReference type="RefSeq" id="WP_345476830.1">
    <property type="nucleotide sequence ID" value="NZ_BAABLW010000005.1"/>
</dbReference>
<accession>A0ABP9FTL1</accession>
<organism evidence="2 3">
    <name type="scientific">Nesterenkonia rhizosphaerae</name>
    <dbReference type="NCBI Taxonomy" id="1348272"/>
    <lineage>
        <taxon>Bacteria</taxon>
        <taxon>Bacillati</taxon>
        <taxon>Actinomycetota</taxon>
        <taxon>Actinomycetes</taxon>
        <taxon>Micrococcales</taxon>
        <taxon>Micrococcaceae</taxon>
        <taxon>Nesterenkonia</taxon>
    </lineage>
</organism>
<proteinExistence type="predicted"/>
<dbReference type="Proteomes" id="UP001500368">
    <property type="component" value="Unassembled WGS sequence"/>
</dbReference>
<evidence type="ECO:0000313" key="3">
    <source>
        <dbReference type="Proteomes" id="UP001500368"/>
    </source>
</evidence>
<name>A0ABP9FTL1_9MICC</name>
<keyword evidence="3" id="KW-1185">Reference proteome</keyword>
<comment type="caution">
    <text evidence="2">The sequence shown here is derived from an EMBL/GenBank/DDBJ whole genome shotgun (WGS) entry which is preliminary data.</text>
</comment>
<dbReference type="EMBL" id="BAABLW010000005">
    <property type="protein sequence ID" value="GAA4915754.1"/>
    <property type="molecule type" value="Genomic_DNA"/>
</dbReference>
<reference evidence="3" key="1">
    <citation type="journal article" date="2019" name="Int. J. Syst. Evol. Microbiol.">
        <title>The Global Catalogue of Microorganisms (GCM) 10K type strain sequencing project: providing services to taxonomists for standard genome sequencing and annotation.</title>
        <authorList>
            <consortium name="The Broad Institute Genomics Platform"/>
            <consortium name="The Broad Institute Genome Sequencing Center for Infectious Disease"/>
            <person name="Wu L."/>
            <person name="Ma J."/>
        </authorList>
    </citation>
    <scope>NUCLEOTIDE SEQUENCE [LARGE SCALE GENOMIC DNA]</scope>
    <source>
        <strain evidence="3">JCM 19129</strain>
    </source>
</reference>
<sequence length="163" mass="17665">MPWKITTPDGHTRTVLGVNNTFMGADGITPGIALIREDGTWLEVPATEFTAEWVPPKIPRAWPVVVGLQLSAEPPDDLDPQEPHHLFNPLPPGTVCPDGPHRGPQGPNEDLGQCQKCGSPSYGMRPEGEEYGGHIPDCSLPRRHQSYCQPGGEGHPVPEVMRG</sequence>
<evidence type="ECO:0000256" key="1">
    <source>
        <dbReference type="SAM" id="MobiDB-lite"/>
    </source>
</evidence>